<comment type="subcellular location">
    <subcellularLocation>
        <location evidence="9">Endoplasmic reticulum</location>
    </subcellularLocation>
    <subcellularLocation>
        <location evidence="9">Golgi apparatus</location>
        <location evidence="9">cis-Golgi network</location>
    </subcellularLocation>
    <subcellularLocation>
        <location evidence="1">Golgi apparatus</location>
    </subcellularLocation>
</comment>
<sequence length="224" mass="25539">MSVYHILIINRAGSLIFDWENKQDETTRVEKTYSYPLNVILEVVDQKPTVVFGENDGIRIKYVVVAVNGRRLRGAKFLPDDDGTEVNFMDFISVPSNFPLTLTFSPPILSANEKIILSSMFHSLYTIAAQLSPVQRSSGIEVLETSQFRLHCFQSLTGIKFIVVSSVMSTQNSETLLRKLYELYADYALKNPFYSIDMPIRCEKFDEALKILLEKHEKNSIVTL</sequence>
<protein>
    <recommendedName>
        <fullName evidence="9">Trafficking protein particle complex subunit</fullName>
    </recommendedName>
</protein>
<dbReference type="GO" id="GO:0005783">
    <property type="term" value="C:endoplasmic reticulum"/>
    <property type="evidence" value="ECO:0007669"/>
    <property type="project" value="UniProtKB-SubCell"/>
</dbReference>
<dbReference type="PANTHER" id="PTHR23249">
    <property type="entry name" value="TRAFFICKING PROTEIN PARTICLE COMPLEX SUBUNIT"/>
    <property type="match status" value="1"/>
</dbReference>
<dbReference type="SUPFAM" id="SSF64356">
    <property type="entry name" value="SNARE-like"/>
    <property type="match status" value="1"/>
</dbReference>
<evidence type="ECO:0000256" key="1">
    <source>
        <dbReference type="ARBA" id="ARBA00004555"/>
    </source>
</evidence>
<comment type="function">
    <text evidence="7">Core component of the TRAPP complexes which has a function of guanine nucleotide exchange factor activity for Rab1 GTPase. Plays a role in vesicular transport from endoplasmic reticulum to Golgi and autophagy. May play a role in dendrite postsynaptic membrane trafficking.</text>
</comment>
<dbReference type="WBParaSite" id="ACRNAN_scaffold6165.g7355.t1">
    <property type="protein sequence ID" value="ACRNAN_scaffold6165.g7355.t1"/>
    <property type="gene ID" value="ACRNAN_scaffold6165.g7355"/>
</dbReference>
<keyword evidence="5 9" id="KW-0333">Golgi apparatus</keyword>
<dbReference type="Proteomes" id="UP000887540">
    <property type="component" value="Unplaced"/>
</dbReference>
<keyword evidence="2 9" id="KW-0813">Transport</keyword>
<evidence type="ECO:0000256" key="7">
    <source>
        <dbReference type="ARBA" id="ARBA00046052"/>
    </source>
</evidence>
<name>A0A914E7V8_9BILA</name>
<dbReference type="SMART" id="SM01399">
    <property type="entry name" value="Sybindin"/>
    <property type="match status" value="1"/>
</dbReference>
<evidence type="ECO:0000256" key="3">
    <source>
        <dbReference type="ARBA" id="ARBA00022824"/>
    </source>
</evidence>
<keyword evidence="4 9" id="KW-0931">ER-Golgi transport</keyword>
<evidence type="ECO:0000256" key="5">
    <source>
        <dbReference type="ARBA" id="ARBA00023034"/>
    </source>
</evidence>
<evidence type="ECO:0000256" key="9">
    <source>
        <dbReference type="RuleBase" id="RU366065"/>
    </source>
</evidence>
<dbReference type="GO" id="GO:0030008">
    <property type="term" value="C:TRAPP complex"/>
    <property type="evidence" value="ECO:0007669"/>
    <property type="project" value="UniProtKB-UniRule"/>
</dbReference>
<dbReference type="Pfam" id="PF04099">
    <property type="entry name" value="Sybindin"/>
    <property type="match status" value="1"/>
</dbReference>
<dbReference type="InterPro" id="IPR007233">
    <property type="entry name" value="TRAPPC"/>
</dbReference>
<accession>A0A914E7V8</accession>
<dbReference type="FunFam" id="3.30.450.70:FF:000017">
    <property type="entry name" value="Sybindin-like family protein"/>
    <property type="match status" value="1"/>
</dbReference>
<dbReference type="InterPro" id="IPR011012">
    <property type="entry name" value="Longin-like_dom_sf"/>
</dbReference>
<dbReference type="Gene3D" id="3.30.450.70">
    <property type="match status" value="1"/>
</dbReference>
<evidence type="ECO:0000256" key="4">
    <source>
        <dbReference type="ARBA" id="ARBA00022892"/>
    </source>
</evidence>
<comment type="subunit">
    <text evidence="9">Part of the multisubunit transport protein particle (TRAPP) complex.</text>
</comment>
<dbReference type="CDD" id="cd14856">
    <property type="entry name" value="TRAPPC4_synbindin"/>
    <property type="match status" value="1"/>
</dbReference>
<keyword evidence="10" id="KW-1185">Reference proteome</keyword>
<evidence type="ECO:0000256" key="8">
    <source>
        <dbReference type="ARBA" id="ARBA00046941"/>
    </source>
</evidence>
<dbReference type="GO" id="GO:0005794">
    <property type="term" value="C:Golgi apparatus"/>
    <property type="evidence" value="ECO:0007669"/>
    <property type="project" value="UniProtKB-SubCell"/>
</dbReference>
<evidence type="ECO:0000313" key="10">
    <source>
        <dbReference type="Proteomes" id="UP000887540"/>
    </source>
</evidence>
<evidence type="ECO:0000256" key="2">
    <source>
        <dbReference type="ARBA" id="ARBA00022448"/>
    </source>
</evidence>
<dbReference type="PANTHER" id="PTHR23249:SF15">
    <property type="entry name" value="TRAFFICKING PROTEIN PARTICLE COMPLEX SUBUNIT 4"/>
    <property type="match status" value="1"/>
</dbReference>
<dbReference type="AlphaFoldDB" id="A0A914E7V8"/>
<evidence type="ECO:0000256" key="6">
    <source>
        <dbReference type="ARBA" id="ARBA00038179"/>
    </source>
</evidence>
<comment type="subunit">
    <text evidence="8">Component of the multisubunit TRAPP (transport protein particle) complex, which includes at least TRAPPC2, TRAPPC2L, TRAPPC3, TRAPPC3L, TRAPPC4, TRAPPC5, TRAPPC8, TRAPPC9, TRAPPC10, TRAPPC11 and TRAPPC12. Interacts with SDC2.</text>
</comment>
<dbReference type="GO" id="GO:0006888">
    <property type="term" value="P:endoplasmic reticulum to Golgi vesicle-mediated transport"/>
    <property type="evidence" value="ECO:0007669"/>
    <property type="project" value="UniProtKB-UniRule"/>
</dbReference>
<proteinExistence type="inferred from homology"/>
<comment type="similarity">
    <text evidence="6">Belongs to the TRAPP small subunits family. TRAPPC4 subfamily.</text>
</comment>
<reference evidence="11" key="1">
    <citation type="submission" date="2022-11" db="UniProtKB">
        <authorList>
            <consortium name="WormBaseParasite"/>
        </authorList>
    </citation>
    <scope>IDENTIFICATION</scope>
</reference>
<evidence type="ECO:0000313" key="11">
    <source>
        <dbReference type="WBParaSite" id="ACRNAN_scaffold6165.g7355.t1"/>
    </source>
</evidence>
<keyword evidence="3 9" id="KW-0256">Endoplasmic reticulum</keyword>
<organism evidence="10 11">
    <name type="scientific">Acrobeloides nanus</name>
    <dbReference type="NCBI Taxonomy" id="290746"/>
    <lineage>
        <taxon>Eukaryota</taxon>
        <taxon>Metazoa</taxon>
        <taxon>Ecdysozoa</taxon>
        <taxon>Nematoda</taxon>
        <taxon>Chromadorea</taxon>
        <taxon>Rhabditida</taxon>
        <taxon>Tylenchina</taxon>
        <taxon>Cephalobomorpha</taxon>
        <taxon>Cephaloboidea</taxon>
        <taxon>Cephalobidae</taxon>
        <taxon>Acrobeloides</taxon>
    </lineage>
</organism>